<accession>A0A076YPK7</accession>
<gene>
    <name evidence="1" type="ORF">PBI_SWIRLEY_62</name>
</gene>
<dbReference type="EMBL" id="KM101118">
    <property type="protein sequence ID" value="AIK68927.1"/>
    <property type="molecule type" value="Genomic_DNA"/>
</dbReference>
<dbReference type="KEGG" id="vg:26635352"/>
<proteinExistence type="predicted"/>
<dbReference type="Proteomes" id="UP000204370">
    <property type="component" value="Segment"/>
</dbReference>
<sequence length="50" mass="5475">MKLSLNVFGLEVAFIELELDNGQEPTEVVTKPVSRAVKAISRLWVGGMTT</sequence>
<evidence type="ECO:0000313" key="2">
    <source>
        <dbReference type="Proteomes" id="UP000204370"/>
    </source>
</evidence>
<dbReference type="RefSeq" id="YP_009208947.1">
    <property type="nucleotide sequence ID" value="NC_028912.1"/>
</dbReference>
<protein>
    <submittedName>
        <fullName evidence="1">Uncharacterized protein</fullName>
    </submittedName>
</protein>
<dbReference type="OrthoDB" id="24666at10239"/>
<reference evidence="1 2" key="1">
    <citation type="submission" date="2014-06" db="EMBL/GenBank/DDBJ databases">
        <authorList>
            <person name="Delgado B.M."/>
            <person name="Feathers C.T."/>
            <person name="Feeney M.S."/>
            <person name="Feuer K.L."/>
            <person name="Florin D.T."/>
            <person name="Gordon M.B."/>
            <person name="Gorman S.E."/>
            <person name="Grajales M."/>
            <person name="Heckman E.L."/>
            <person name="Juarez M.C."/>
            <person name="Kenna M.A."/>
            <person name="Mageeney C.M."/>
            <person name="Marzillier J.Y."/>
            <person name="Miller B.D."/>
            <person name="Schlegel J.L."/>
            <person name="So C.Y."/>
            <person name="Sternberg R.A."/>
            <person name="Ware V.C."/>
            <person name="Anders K.R."/>
            <person name="Braun M.A."/>
            <person name="Delesalle V.A."/>
            <person name="Hughes L.E."/>
            <person name="Bradley K.W."/>
            <person name="Barker L.P."/>
            <person name="Asai D.J."/>
            <person name="Bowman C.A."/>
            <person name="Russell D.A."/>
            <person name="Pope W.H."/>
            <person name="Jacobs-Sera D."/>
            <person name="Hendrix R.W."/>
            <person name="Hatfull G.F."/>
        </authorList>
    </citation>
    <scope>NUCLEOTIDE SEQUENCE [LARGE SCALE GENOMIC DNA]</scope>
</reference>
<organism evidence="1 2">
    <name type="scientific">Mycobacterium phage Swirley</name>
    <dbReference type="NCBI Taxonomy" id="1527534"/>
    <lineage>
        <taxon>Viruses</taxon>
        <taxon>Duplodnaviria</taxon>
        <taxon>Heunggongvirae</taxon>
        <taxon>Uroviricota</taxon>
        <taxon>Caudoviricetes</taxon>
        <taxon>Benedictvirus</taxon>
        <taxon>Benedictvirus swirley</taxon>
    </lineage>
</organism>
<keyword evidence="2" id="KW-1185">Reference proteome</keyword>
<dbReference type="Pfam" id="PF24206">
    <property type="entry name" value="DUF7429"/>
    <property type="match status" value="1"/>
</dbReference>
<name>A0A076YPK7_9CAUD</name>
<dbReference type="GeneID" id="26635352"/>
<evidence type="ECO:0000313" key="1">
    <source>
        <dbReference type="EMBL" id="AIK68927.1"/>
    </source>
</evidence>
<dbReference type="InterPro" id="IPR055852">
    <property type="entry name" value="DUF7429"/>
</dbReference>